<proteinExistence type="predicted"/>
<sequence>MCTGNTLPKTVLRNMSKLQNNCWPDKCAPMPGSKDFL</sequence>
<organism evidence="1">
    <name type="scientific">Anguilla anguilla</name>
    <name type="common">European freshwater eel</name>
    <name type="synonym">Muraena anguilla</name>
    <dbReference type="NCBI Taxonomy" id="7936"/>
    <lineage>
        <taxon>Eukaryota</taxon>
        <taxon>Metazoa</taxon>
        <taxon>Chordata</taxon>
        <taxon>Craniata</taxon>
        <taxon>Vertebrata</taxon>
        <taxon>Euteleostomi</taxon>
        <taxon>Actinopterygii</taxon>
        <taxon>Neopterygii</taxon>
        <taxon>Teleostei</taxon>
        <taxon>Anguilliformes</taxon>
        <taxon>Anguillidae</taxon>
        <taxon>Anguilla</taxon>
    </lineage>
</organism>
<dbReference type="EMBL" id="GBXM01050555">
    <property type="protein sequence ID" value="JAH58022.1"/>
    <property type="molecule type" value="Transcribed_RNA"/>
</dbReference>
<dbReference type="AlphaFoldDB" id="A0A0E9TX28"/>
<name>A0A0E9TX28_ANGAN</name>
<evidence type="ECO:0000313" key="1">
    <source>
        <dbReference type="EMBL" id="JAH58022.1"/>
    </source>
</evidence>
<accession>A0A0E9TX28</accession>
<protein>
    <submittedName>
        <fullName evidence="1">Uncharacterized protein</fullName>
    </submittedName>
</protein>
<reference evidence="1" key="1">
    <citation type="submission" date="2014-11" db="EMBL/GenBank/DDBJ databases">
        <authorList>
            <person name="Amaro Gonzalez C."/>
        </authorList>
    </citation>
    <scope>NUCLEOTIDE SEQUENCE</scope>
</reference>
<reference evidence="1" key="2">
    <citation type="journal article" date="2015" name="Fish Shellfish Immunol.">
        <title>Early steps in the European eel (Anguilla anguilla)-Vibrio vulnificus interaction in the gills: Role of the RtxA13 toxin.</title>
        <authorList>
            <person name="Callol A."/>
            <person name="Pajuelo D."/>
            <person name="Ebbesson L."/>
            <person name="Teles M."/>
            <person name="MacKenzie S."/>
            <person name="Amaro C."/>
        </authorList>
    </citation>
    <scope>NUCLEOTIDE SEQUENCE</scope>
</reference>